<name>A0ABX7XNJ9_9BACT</name>
<dbReference type="InterPro" id="IPR015890">
    <property type="entry name" value="Chorismate_C"/>
</dbReference>
<dbReference type="PANTHER" id="PTHR42839:SF2">
    <property type="entry name" value="ISOCHORISMATE SYNTHASE ENTC"/>
    <property type="match status" value="1"/>
</dbReference>
<proteinExistence type="inferred from homology"/>
<dbReference type="SUPFAM" id="SSF56322">
    <property type="entry name" value="ADC synthase"/>
    <property type="match status" value="1"/>
</dbReference>
<evidence type="ECO:0000256" key="1">
    <source>
        <dbReference type="ARBA" id="ARBA00000799"/>
    </source>
</evidence>
<sequence length="348" mass="39636">MDSFFIYREPFEKVYHCYSQPERPTAISSLAELNGRKGFVIAPFYCDDNNILYLLDGPKGSSTVLPLDGSKGFDAIPQWQDDTTLASETTSLRETYHKDFCCFHKELECNTFRKLVLARSVVETKDKSATPRSIFLKACEKYPRFYISLFYTAETGMWLIASPEILLRGDADGYQTMALAGTMKYEGEDMKWSAKNQEEQQLVADYIRACLQPFAAEITESKPYTARAAHLAHLRTDFTFRLKDTQRLGTFLTAFHPTPAVCGMPKEEAQQFILHNEQLNRSYYSGFSGLLGENGLAKLYVTLRCMQITRSACCLYAGGGLLKESIEENEWQETETKLDTMRQLLKPD</sequence>
<dbReference type="PANTHER" id="PTHR42839">
    <property type="entry name" value="ISOCHORISMATE SYNTHASE ENTC"/>
    <property type="match status" value="1"/>
</dbReference>
<protein>
    <recommendedName>
        <fullName evidence="3">isochorismate synthase</fullName>
        <ecNumber evidence="3">5.4.4.2</ecNumber>
    </recommendedName>
    <alternativeName>
        <fullName evidence="5">Isochorismate mutase</fullName>
    </alternativeName>
</protein>
<reference evidence="7 8" key="1">
    <citation type="submission" date="2021-03" db="EMBL/GenBank/DDBJ databases">
        <title>Human Oral Microbial Genomes.</title>
        <authorList>
            <person name="Johnston C.D."/>
            <person name="Chen T."/>
            <person name="Dewhirst F.E."/>
        </authorList>
    </citation>
    <scope>NUCLEOTIDE SEQUENCE [LARGE SCALE GENOMIC DNA]</scope>
    <source>
        <strain evidence="7 8">F0054</strain>
    </source>
</reference>
<accession>A0ABX7XNJ9</accession>
<dbReference type="RefSeq" id="WP_211807193.1">
    <property type="nucleotide sequence ID" value="NZ_CP072361.1"/>
</dbReference>
<dbReference type="InterPro" id="IPR005801">
    <property type="entry name" value="ADC_synthase"/>
</dbReference>
<dbReference type="EMBL" id="CP072361">
    <property type="protein sequence ID" value="QUB75083.1"/>
    <property type="molecule type" value="Genomic_DNA"/>
</dbReference>
<evidence type="ECO:0000256" key="4">
    <source>
        <dbReference type="ARBA" id="ARBA00023235"/>
    </source>
</evidence>
<comment type="similarity">
    <text evidence="2">Belongs to the isochorismate synthase family.</text>
</comment>
<feature type="domain" description="Chorismate-utilising enzyme C-terminal" evidence="6">
    <location>
        <begin position="93"/>
        <end position="337"/>
    </location>
</feature>
<keyword evidence="4 7" id="KW-0413">Isomerase</keyword>
<dbReference type="GO" id="GO:0008909">
    <property type="term" value="F:isochorismate synthase activity"/>
    <property type="evidence" value="ECO:0007669"/>
    <property type="project" value="UniProtKB-EC"/>
</dbReference>
<dbReference type="Pfam" id="PF00425">
    <property type="entry name" value="Chorismate_bind"/>
    <property type="match status" value="1"/>
</dbReference>
<comment type="catalytic activity">
    <reaction evidence="1">
        <text>chorismate = isochorismate</text>
        <dbReference type="Rhea" id="RHEA:18985"/>
        <dbReference type="ChEBI" id="CHEBI:29748"/>
        <dbReference type="ChEBI" id="CHEBI:29780"/>
        <dbReference type="EC" id="5.4.4.2"/>
    </reaction>
</comment>
<evidence type="ECO:0000256" key="2">
    <source>
        <dbReference type="ARBA" id="ARBA00005297"/>
    </source>
</evidence>
<dbReference type="NCBIfam" id="TIGR00543">
    <property type="entry name" value="isochor_syn"/>
    <property type="match status" value="1"/>
</dbReference>
<organism evidence="7 8">
    <name type="scientific">Prevotella melaninogenica</name>
    <dbReference type="NCBI Taxonomy" id="28132"/>
    <lineage>
        <taxon>Bacteria</taxon>
        <taxon>Pseudomonadati</taxon>
        <taxon>Bacteroidota</taxon>
        <taxon>Bacteroidia</taxon>
        <taxon>Bacteroidales</taxon>
        <taxon>Prevotellaceae</taxon>
        <taxon>Prevotella</taxon>
    </lineage>
</organism>
<evidence type="ECO:0000256" key="5">
    <source>
        <dbReference type="ARBA" id="ARBA00041564"/>
    </source>
</evidence>
<evidence type="ECO:0000259" key="6">
    <source>
        <dbReference type="Pfam" id="PF00425"/>
    </source>
</evidence>
<gene>
    <name evidence="7" type="ORF">J5A58_05965</name>
</gene>
<dbReference type="InterPro" id="IPR004561">
    <property type="entry name" value="IsoChor_synthase"/>
</dbReference>
<dbReference type="Gene3D" id="3.60.120.10">
    <property type="entry name" value="Anthranilate synthase"/>
    <property type="match status" value="1"/>
</dbReference>
<evidence type="ECO:0000313" key="7">
    <source>
        <dbReference type="EMBL" id="QUB75083.1"/>
    </source>
</evidence>
<dbReference type="EC" id="5.4.4.2" evidence="3"/>
<keyword evidence="8" id="KW-1185">Reference proteome</keyword>
<evidence type="ECO:0000256" key="3">
    <source>
        <dbReference type="ARBA" id="ARBA00012824"/>
    </source>
</evidence>
<evidence type="ECO:0000313" key="8">
    <source>
        <dbReference type="Proteomes" id="UP000682195"/>
    </source>
</evidence>
<dbReference type="Proteomes" id="UP000682195">
    <property type="component" value="Chromosome 1"/>
</dbReference>